<feature type="chain" id="PRO_5020317954" evidence="1">
    <location>
        <begin position="24"/>
        <end position="222"/>
    </location>
</feature>
<keyword evidence="3" id="KW-1185">Reference proteome</keyword>
<organism evidence="2 3">
    <name type="scientific">Mesohalobacter halotolerans</name>
    <dbReference type="NCBI Taxonomy" id="1883405"/>
    <lineage>
        <taxon>Bacteria</taxon>
        <taxon>Pseudomonadati</taxon>
        <taxon>Bacteroidota</taxon>
        <taxon>Flavobacteriia</taxon>
        <taxon>Flavobacteriales</taxon>
        <taxon>Flavobacteriaceae</taxon>
        <taxon>Mesohalobacter</taxon>
    </lineage>
</organism>
<dbReference type="OrthoDB" id="1121653at2"/>
<sequence length="222" mass="26391">MRQFLIIIFCLIGLLCSAQNVVAGFLPDFTLSYKASEQYKIVHKLESRFPSYNDTSEDINVQFERLDMQNFIERKIGLFSKLSLGYQYRIKDSAADEHRFIQQFSWTDNLTAFRIGHRLRSDQTYSRARKPEIRFRYRSGFQFPLQGQQLDAGEYYLSISDELVWSYRSPNADLENRVLAKLGLYINDKNKIEWGLEWRLEELFLEKVNHQLWVGLSWYKAL</sequence>
<evidence type="ECO:0000313" key="3">
    <source>
        <dbReference type="Proteomes" id="UP000306552"/>
    </source>
</evidence>
<accession>A0A4U5TQP2</accession>
<dbReference type="Proteomes" id="UP000306552">
    <property type="component" value="Unassembled WGS sequence"/>
</dbReference>
<feature type="signal peptide" evidence="1">
    <location>
        <begin position="1"/>
        <end position="23"/>
    </location>
</feature>
<gene>
    <name evidence="2" type="ORF">FCN74_05640</name>
</gene>
<evidence type="ECO:0000256" key="1">
    <source>
        <dbReference type="SAM" id="SignalP"/>
    </source>
</evidence>
<reference evidence="2 3" key="1">
    <citation type="submission" date="2019-04" db="EMBL/GenBank/DDBJ databases">
        <title>Psychroflexus halotolerans sp. nov., isolated from a marine solar saltern.</title>
        <authorList>
            <person name="Feng X."/>
        </authorList>
    </citation>
    <scope>NUCLEOTIDE SEQUENCE [LARGE SCALE GENOMIC DNA]</scope>
    <source>
        <strain evidence="2 3">WDS2C27</strain>
    </source>
</reference>
<dbReference type="InterPro" id="IPR019619">
    <property type="entry name" value="DUF2490"/>
</dbReference>
<comment type="caution">
    <text evidence="2">The sequence shown here is derived from an EMBL/GenBank/DDBJ whole genome shotgun (WGS) entry which is preliminary data.</text>
</comment>
<name>A0A4U5TQP2_9FLAO</name>
<dbReference type="Pfam" id="PF10677">
    <property type="entry name" value="DUF2490"/>
    <property type="match status" value="1"/>
</dbReference>
<evidence type="ECO:0000313" key="2">
    <source>
        <dbReference type="EMBL" id="TKS56519.1"/>
    </source>
</evidence>
<dbReference type="RefSeq" id="WP_138931621.1">
    <property type="nucleotide sequence ID" value="NZ_SWMU01000002.1"/>
</dbReference>
<dbReference type="AlphaFoldDB" id="A0A4U5TQP2"/>
<protein>
    <submittedName>
        <fullName evidence="2">DUF2490 domain-containing protein</fullName>
    </submittedName>
</protein>
<keyword evidence="1" id="KW-0732">Signal</keyword>
<dbReference type="EMBL" id="SWMU01000002">
    <property type="protein sequence ID" value="TKS56519.1"/>
    <property type="molecule type" value="Genomic_DNA"/>
</dbReference>
<proteinExistence type="predicted"/>